<evidence type="ECO:0000313" key="1">
    <source>
        <dbReference type="EMBL" id="OCX42794.1"/>
    </source>
</evidence>
<dbReference type="SUPFAM" id="SSF52507">
    <property type="entry name" value="Homo-oligomeric flavin-containing Cys decarboxylases, HFCD"/>
    <property type="match status" value="1"/>
</dbReference>
<proteinExistence type="predicted"/>
<name>A0A6M8N2M1_9BACT</name>
<dbReference type="OrthoDB" id="9781577at2"/>
<comment type="caution">
    <text evidence="1">The sequence shown here is derived from an EMBL/GenBank/DDBJ whole genome shotgun (WGS) entry which is preliminary data.</text>
</comment>
<dbReference type="InterPro" id="IPR036551">
    <property type="entry name" value="Flavin_trans-like"/>
</dbReference>
<dbReference type="AlphaFoldDB" id="A0A6M8N2M1"/>
<dbReference type="Pfam" id="PF02441">
    <property type="entry name" value="Flavoprotein"/>
    <property type="match status" value="1"/>
</dbReference>
<dbReference type="GO" id="GO:0003824">
    <property type="term" value="F:catalytic activity"/>
    <property type="evidence" value="ECO:0007669"/>
    <property type="project" value="InterPro"/>
</dbReference>
<dbReference type="NCBIfam" id="TIGR00421">
    <property type="entry name" value="ubiX_pad"/>
    <property type="match status" value="1"/>
</dbReference>
<accession>A0A6M8N2M1</accession>
<reference evidence="1 2" key="1">
    <citation type="submission" date="2016-05" db="EMBL/GenBank/DDBJ databases">
        <authorList>
            <person name="Caceres A."/>
            <person name="Munoz I."/>
            <person name="Iraola G."/>
            <person name="Diaz-Viraque F."/>
            <person name="Greif G."/>
            <person name="Collado L."/>
        </authorList>
    </citation>
    <scope>NUCLEOTIDE SEQUENCE [LARGE SCALE GENOMIC DNA]</scope>
    <source>
        <strain evidence="1 2">WBE38</strain>
    </source>
</reference>
<gene>
    <name evidence="1" type="ORF">A7X81_05590</name>
</gene>
<keyword evidence="2" id="KW-1185">Reference proteome</keyword>
<sequence length="194" mass="21721">MRKILVGISGASSCELGFMLLENLKEKADIFAIVTKNARISFTKENSLLENIDFMGFIKEKFDLCHVKFLDNEDISQNVASGSFGIETTFITPCSINTLAKISCGISDNLLTRAAGVALKERKKLILGVREMPYSTLNLEQMTKLSSYGVIIAPPVMASYAKVDNLKKLYEFIIGKWLDLANIEHNLYQRWQNG</sequence>
<organism evidence="1 2">
    <name type="scientific">Campylobacter ornithocola</name>
    <dbReference type="NCBI Taxonomy" id="1848766"/>
    <lineage>
        <taxon>Bacteria</taxon>
        <taxon>Pseudomonadati</taxon>
        <taxon>Campylobacterota</taxon>
        <taxon>Epsilonproteobacteria</taxon>
        <taxon>Campylobacterales</taxon>
        <taxon>Campylobacteraceae</taxon>
        <taxon>Campylobacter</taxon>
    </lineage>
</organism>
<dbReference type="Proteomes" id="UP000094873">
    <property type="component" value="Unassembled WGS sequence"/>
</dbReference>
<protein>
    <submittedName>
        <fullName evidence="1">3-octaprenyl-4-hydroxybenzoate carboxy-lyase</fullName>
    </submittedName>
</protein>
<dbReference type="InterPro" id="IPR003382">
    <property type="entry name" value="Flavoprotein"/>
</dbReference>
<evidence type="ECO:0000313" key="2">
    <source>
        <dbReference type="Proteomes" id="UP000094873"/>
    </source>
</evidence>
<dbReference type="InterPro" id="IPR004507">
    <property type="entry name" value="UbiX-like"/>
</dbReference>
<dbReference type="NCBIfam" id="NF004685">
    <property type="entry name" value="PRK06029.1"/>
    <property type="match status" value="1"/>
</dbReference>
<dbReference type="Gene3D" id="3.40.50.1950">
    <property type="entry name" value="Flavin prenyltransferase-like"/>
    <property type="match status" value="1"/>
</dbReference>
<dbReference type="RefSeq" id="WP_066007971.1">
    <property type="nucleotide sequence ID" value="NZ_CP053848.1"/>
</dbReference>
<dbReference type="EMBL" id="LXSU01000096">
    <property type="protein sequence ID" value="OCX42794.1"/>
    <property type="molecule type" value="Genomic_DNA"/>
</dbReference>